<dbReference type="AlphaFoldDB" id="A0A0X1KPS0"/>
<name>A0A0X1KPS0_9THEM</name>
<reference evidence="6 7" key="1">
    <citation type="submission" date="2014-01" db="EMBL/GenBank/DDBJ databases">
        <title>Genome sequencing of Thermotog hypogea.</title>
        <authorList>
            <person name="Zhang X."/>
            <person name="Alvare G."/>
            <person name="Fristensky B."/>
            <person name="Chen L."/>
            <person name="Suen T."/>
            <person name="Chen Q."/>
            <person name="Ma K."/>
        </authorList>
    </citation>
    <scope>NUCLEOTIDE SEQUENCE [LARGE SCALE GENOMIC DNA]</scope>
    <source>
        <strain evidence="6 7">DSM 11164</strain>
    </source>
</reference>
<dbReference type="InterPro" id="IPR010229">
    <property type="entry name" value="Pept_M38_dipep"/>
</dbReference>
<comment type="subcellular location">
    <subcellularLocation>
        <location evidence="1">Cytoplasm</location>
    </subcellularLocation>
</comment>
<dbReference type="GO" id="GO:0008798">
    <property type="term" value="F:beta-aspartyl-peptidase activity"/>
    <property type="evidence" value="ECO:0007669"/>
    <property type="project" value="InterPro"/>
</dbReference>
<evidence type="ECO:0000259" key="5">
    <source>
        <dbReference type="Pfam" id="PF01979"/>
    </source>
</evidence>
<dbReference type="GO" id="GO:0016810">
    <property type="term" value="F:hydrolase activity, acting on carbon-nitrogen (but not peptide) bonds"/>
    <property type="evidence" value="ECO:0007669"/>
    <property type="project" value="InterPro"/>
</dbReference>
<gene>
    <name evidence="6" type="ORF">AJ81_02785</name>
</gene>
<comment type="PTM">
    <text evidence="1">Carboxylation allows a single lysine to coordinate two zinc ions.</text>
</comment>
<dbReference type="OrthoDB" id="9775607at2"/>
<sequence>MILLKNATVYSPEPLGVRDILLAVDRIVAIEEQLTVCLPNLSVIDCSGKIAVPGFIDSHVHILGGGGEGGFRTRTYELSFSDLVRAGITTVVGCLGTDGVTRSLESLYAKAKALEEEGVSSYIYVGSYRVPPVTLTGSIIKDIVLIDKVIGVGEVAISDHRSSQPTLDELKRLAADARIGGMLSGKAGVVNVHVGDGPTMLEPLTNVVKTSEIPITQFLPTHINRNSKLLHSSIEWLSMGGFIDLTTSIGGLLDEELLPWRVFRELSNEGFEGQITFSSDGQGSLPRFDEKGNFVGLDVGRVLSLYEQVRMAAEHGTPLEKALLPITKNVAKILKLVSKGTLSVGMDADIVLLDQDLKIDTVVAKGKILMLNKEQIVKGTFEAGIEL</sequence>
<evidence type="ECO:0000256" key="3">
    <source>
        <dbReference type="PIRSR" id="PIRSR001238-2"/>
    </source>
</evidence>
<feature type="binding site" evidence="4">
    <location>
        <position position="193"/>
    </location>
    <ligand>
        <name>Zn(2+)</name>
        <dbReference type="ChEBI" id="CHEBI:29105"/>
        <label>2</label>
        <note>catalytic</note>
    </ligand>
</feature>
<dbReference type="KEGG" id="phy:AJ81_02785"/>
<dbReference type="InterPro" id="IPR006680">
    <property type="entry name" value="Amidohydro-rel"/>
</dbReference>
<dbReference type="GO" id="GO:0046872">
    <property type="term" value="F:metal ion binding"/>
    <property type="evidence" value="ECO:0007669"/>
    <property type="project" value="UniProtKB-KW"/>
</dbReference>
<dbReference type="RefSeq" id="WP_031503867.1">
    <property type="nucleotide sequence ID" value="NC_022795.1"/>
</dbReference>
<dbReference type="Gene3D" id="2.30.40.10">
    <property type="entry name" value="Urease, subunit C, domain 1"/>
    <property type="match status" value="1"/>
</dbReference>
<accession>A0A0X1KPS0</accession>
<dbReference type="SUPFAM" id="SSF51338">
    <property type="entry name" value="Composite domain of metallo-dependent hydrolases"/>
    <property type="match status" value="1"/>
</dbReference>
<evidence type="ECO:0000313" key="6">
    <source>
        <dbReference type="EMBL" id="AJC73308.1"/>
    </source>
</evidence>
<keyword evidence="1 4" id="KW-0479">Metal-binding</keyword>
<feature type="binding site" evidence="3">
    <location>
        <position position="128"/>
    </location>
    <ligand>
        <name>substrate</name>
    </ligand>
</feature>
<dbReference type="SUPFAM" id="SSF51556">
    <property type="entry name" value="Metallo-dependent hydrolases"/>
    <property type="match status" value="1"/>
</dbReference>
<dbReference type="Pfam" id="PF01979">
    <property type="entry name" value="Amidohydro_1"/>
    <property type="match status" value="1"/>
</dbReference>
<dbReference type="PANTHER" id="PTHR11647">
    <property type="entry name" value="HYDRANTOINASE/DIHYDROPYRIMIDINASE FAMILY MEMBER"/>
    <property type="match status" value="1"/>
</dbReference>
<dbReference type="EC" id="3.4.19.-" evidence="1"/>
<dbReference type="InterPro" id="IPR050378">
    <property type="entry name" value="Metallo-dep_Hydrolases_sf"/>
</dbReference>
<dbReference type="PATRIC" id="fig|1123384.7.peg.549"/>
<keyword evidence="7" id="KW-1185">Reference proteome</keyword>
<feature type="binding site" evidence="4">
    <location>
        <position position="61"/>
    </location>
    <ligand>
        <name>Zn(2+)</name>
        <dbReference type="ChEBI" id="CHEBI:29105"/>
        <label>1</label>
        <note>catalytic</note>
    </ligand>
</feature>
<dbReference type="InterPro" id="IPR011059">
    <property type="entry name" value="Metal-dep_hydrolase_composite"/>
</dbReference>
<feature type="domain" description="Amidohydrolase-related" evidence="5">
    <location>
        <begin position="264"/>
        <end position="369"/>
    </location>
</feature>
<proteinExistence type="inferred from homology"/>
<organism evidence="6 7">
    <name type="scientific">Pseudothermotoga hypogea DSM 11164 = NBRC 106472</name>
    <dbReference type="NCBI Taxonomy" id="1123384"/>
    <lineage>
        <taxon>Bacteria</taxon>
        <taxon>Thermotogati</taxon>
        <taxon>Thermotogota</taxon>
        <taxon>Thermotogae</taxon>
        <taxon>Thermotogales</taxon>
        <taxon>Thermotogaceae</taxon>
        <taxon>Pseudothermotoga</taxon>
    </lineage>
</organism>
<dbReference type="PaxDb" id="1123384-AJ81_02785"/>
<keyword evidence="1" id="KW-0645">Protease</keyword>
<feature type="binding site" evidence="3">
    <location>
        <position position="161"/>
    </location>
    <ligand>
        <name>substrate</name>
    </ligand>
</feature>
<dbReference type="Gene3D" id="3.20.20.140">
    <property type="entry name" value="Metal-dependent hydrolases"/>
    <property type="match status" value="1"/>
</dbReference>
<comment type="cofactor">
    <cofactor evidence="1 4">
        <name>Zn(2+)</name>
        <dbReference type="ChEBI" id="CHEBI:29105"/>
    </cofactor>
    <text evidence="1 4">Binds 2 Zn(2+) ions per subunit.</text>
</comment>
<comment type="function">
    <text evidence="1">Catalyzes the hydrolytic cleavage of a subset of L-isoaspartyl (L-beta-aspartyl) dipeptides. Used to degrade proteins damaged by L-isoaspartyl residues formation.</text>
</comment>
<dbReference type="InterPro" id="IPR032466">
    <property type="entry name" value="Metal_Hydrolase"/>
</dbReference>
<keyword evidence="1 4" id="KW-0862">Zinc</keyword>
<dbReference type="GO" id="GO:0005737">
    <property type="term" value="C:cytoplasm"/>
    <property type="evidence" value="ECO:0007669"/>
    <property type="project" value="UniProtKB-SubCell"/>
</dbReference>
<feature type="binding site" evidence="3">
    <location>
        <position position="284"/>
    </location>
    <ligand>
        <name>substrate</name>
    </ligand>
</feature>
<feature type="binding site" evidence="3">
    <location>
        <position position="97"/>
    </location>
    <ligand>
        <name>substrate</name>
    </ligand>
</feature>
<dbReference type="STRING" id="1123384.AJ81_02785"/>
<feature type="active site" description="Proton acceptor" evidence="2">
    <location>
        <position position="280"/>
    </location>
</feature>
<protein>
    <recommendedName>
        <fullName evidence="1">Isoaspartyl dipeptidase</fullName>
        <ecNumber evidence="1">3.4.19.-</ecNumber>
    </recommendedName>
</protein>
<dbReference type="EMBL" id="CP007141">
    <property type="protein sequence ID" value="AJC73308.1"/>
    <property type="molecule type" value="Genomic_DNA"/>
</dbReference>
<dbReference type="Proteomes" id="UP000077469">
    <property type="component" value="Chromosome"/>
</dbReference>
<feature type="binding site" evidence="4">
    <location>
        <position position="59"/>
    </location>
    <ligand>
        <name>Zn(2+)</name>
        <dbReference type="ChEBI" id="CHEBI:29105"/>
        <label>1</label>
        <note>catalytic</note>
    </ligand>
</feature>
<evidence type="ECO:0000256" key="2">
    <source>
        <dbReference type="PIRSR" id="PIRSR001238-1"/>
    </source>
</evidence>
<feature type="binding site" evidence="4">
    <location>
        <position position="280"/>
    </location>
    <ligand>
        <name>Zn(2+)</name>
        <dbReference type="ChEBI" id="CHEBI:29105"/>
        <label>1</label>
        <note>catalytic</note>
    </ligand>
</feature>
<keyword evidence="1" id="KW-0378">Hydrolase</keyword>
<dbReference type="NCBIfam" id="TIGR01975">
    <property type="entry name" value="isoAsp_dipep"/>
    <property type="match status" value="1"/>
</dbReference>
<feature type="binding site" evidence="3">
    <location>
        <position position="225"/>
    </location>
    <ligand>
        <name>substrate</name>
    </ligand>
</feature>
<evidence type="ECO:0000256" key="4">
    <source>
        <dbReference type="PIRSR" id="PIRSR001238-3"/>
    </source>
</evidence>
<dbReference type="PANTHER" id="PTHR11647:SF1">
    <property type="entry name" value="COLLAPSIN RESPONSE MEDIATOR PROTEIN"/>
    <property type="match status" value="1"/>
</dbReference>
<keyword evidence="1" id="KW-0482">Metalloprotease</keyword>
<dbReference type="GO" id="GO:0006508">
    <property type="term" value="P:proteolysis"/>
    <property type="evidence" value="ECO:0007669"/>
    <property type="project" value="UniProtKB-KW"/>
</dbReference>
<dbReference type="PIRSF" id="PIRSF001238">
    <property type="entry name" value="IadA"/>
    <property type="match status" value="1"/>
</dbReference>
<feature type="binding site" evidence="3">
    <location>
        <begin position="66"/>
        <end position="68"/>
    </location>
    <ligand>
        <name>substrate</name>
    </ligand>
</feature>
<evidence type="ECO:0000256" key="1">
    <source>
        <dbReference type="PIRNR" id="PIRNR001238"/>
    </source>
</evidence>
<comment type="similarity">
    <text evidence="1">Belongs to the peptidase M38 family.</text>
</comment>
<dbReference type="GO" id="GO:0008237">
    <property type="term" value="F:metallopeptidase activity"/>
    <property type="evidence" value="ECO:0007669"/>
    <property type="project" value="UniProtKB-KW"/>
</dbReference>
<evidence type="ECO:0000313" key="7">
    <source>
        <dbReference type="Proteomes" id="UP000077469"/>
    </source>
</evidence>
<feature type="binding site" evidence="4">
    <location>
        <position position="222"/>
    </location>
    <ligand>
        <name>Zn(2+)</name>
        <dbReference type="ChEBI" id="CHEBI:29105"/>
        <label>2</label>
        <note>catalytic</note>
    </ligand>
</feature>